<dbReference type="EMBL" id="JAWDGP010006707">
    <property type="protein sequence ID" value="KAK3736489.1"/>
    <property type="molecule type" value="Genomic_DNA"/>
</dbReference>
<evidence type="ECO:0000313" key="3">
    <source>
        <dbReference type="Proteomes" id="UP001283361"/>
    </source>
</evidence>
<reference evidence="2" key="1">
    <citation type="journal article" date="2023" name="G3 (Bethesda)">
        <title>A reference genome for the long-term kleptoplast-retaining sea slug Elysia crispata morphotype clarki.</title>
        <authorList>
            <person name="Eastman K.E."/>
            <person name="Pendleton A.L."/>
            <person name="Shaikh M.A."/>
            <person name="Suttiyut T."/>
            <person name="Ogas R."/>
            <person name="Tomko P."/>
            <person name="Gavelis G."/>
            <person name="Widhalm J.R."/>
            <person name="Wisecaver J.H."/>
        </authorList>
    </citation>
    <scope>NUCLEOTIDE SEQUENCE</scope>
    <source>
        <strain evidence="2">ECLA1</strain>
    </source>
</reference>
<organism evidence="2 3">
    <name type="scientific">Elysia crispata</name>
    <name type="common">lettuce slug</name>
    <dbReference type="NCBI Taxonomy" id="231223"/>
    <lineage>
        <taxon>Eukaryota</taxon>
        <taxon>Metazoa</taxon>
        <taxon>Spiralia</taxon>
        <taxon>Lophotrochozoa</taxon>
        <taxon>Mollusca</taxon>
        <taxon>Gastropoda</taxon>
        <taxon>Heterobranchia</taxon>
        <taxon>Euthyneura</taxon>
        <taxon>Panpulmonata</taxon>
        <taxon>Sacoglossa</taxon>
        <taxon>Placobranchoidea</taxon>
        <taxon>Plakobranchidae</taxon>
        <taxon>Elysia</taxon>
    </lineage>
</organism>
<evidence type="ECO:0000313" key="2">
    <source>
        <dbReference type="EMBL" id="KAK3736489.1"/>
    </source>
</evidence>
<feature type="region of interest" description="Disordered" evidence="1">
    <location>
        <begin position="25"/>
        <end position="51"/>
    </location>
</feature>
<comment type="caution">
    <text evidence="2">The sequence shown here is derived from an EMBL/GenBank/DDBJ whole genome shotgun (WGS) entry which is preliminary data.</text>
</comment>
<dbReference type="Proteomes" id="UP001283361">
    <property type="component" value="Unassembled WGS sequence"/>
</dbReference>
<feature type="non-terminal residue" evidence="2">
    <location>
        <position position="1"/>
    </location>
</feature>
<sequence length="65" mass="7226">PGKTCTWPQILIKENFGSVWRRRSGRRVVSGGHRSRNSYYNNPQDGAVARAKPAGFSDLGSMFAE</sequence>
<accession>A0AAE1CUM5</accession>
<keyword evidence="3" id="KW-1185">Reference proteome</keyword>
<gene>
    <name evidence="2" type="ORF">RRG08_065303</name>
</gene>
<name>A0AAE1CUM5_9GAST</name>
<protein>
    <submittedName>
        <fullName evidence="2">Uncharacterized protein</fullName>
    </submittedName>
</protein>
<evidence type="ECO:0000256" key="1">
    <source>
        <dbReference type="SAM" id="MobiDB-lite"/>
    </source>
</evidence>
<dbReference type="AlphaFoldDB" id="A0AAE1CUM5"/>
<proteinExistence type="predicted"/>